<dbReference type="STRING" id="983920.Y88_0783"/>
<dbReference type="OrthoDB" id="395886at2"/>
<dbReference type="AlphaFoldDB" id="F1Z9L7"/>
<evidence type="ECO:0000256" key="1">
    <source>
        <dbReference type="SAM" id="SignalP"/>
    </source>
</evidence>
<dbReference type="EMBL" id="AEWJ01000041">
    <property type="protein sequence ID" value="EGD58725.1"/>
    <property type="molecule type" value="Genomic_DNA"/>
</dbReference>
<dbReference type="GO" id="GO:0016787">
    <property type="term" value="F:hydrolase activity"/>
    <property type="evidence" value="ECO:0007669"/>
    <property type="project" value="UniProtKB-KW"/>
</dbReference>
<organism evidence="2 3">
    <name type="scientific">Novosphingobium nitrogenifigens DSM 19370</name>
    <dbReference type="NCBI Taxonomy" id="983920"/>
    <lineage>
        <taxon>Bacteria</taxon>
        <taxon>Pseudomonadati</taxon>
        <taxon>Pseudomonadota</taxon>
        <taxon>Alphaproteobacteria</taxon>
        <taxon>Sphingomonadales</taxon>
        <taxon>Sphingomonadaceae</taxon>
        <taxon>Novosphingobium</taxon>
    </lineage>
</organism>
<protein>
    <submittedName>
        <fullName evidence="2">Phosphoanhydride phosphohydrolase / 4-phytase multifunctional enzyme</fullName>
    </submittedName>
</protein>
<dbReference type="FunCoup" id="F1Z9L7">
    <property type="interactions" value="17"/>
</dbReference>
<evidence type="ECO:0000313" key="2">
    <source>
        <dbReference type="EMBL" id="EGD58725.1"/>
    </source>
</evidence>
<dbReference type="Pfam" id="PF00328">
    <property type="entry name" value="His_Phos_2"/>
    <property type="match status" value="2"/>
</dbReference>
<accession>F1Z9L7</accession>
<evidence type="ECO:0000313" key="3">
    <source>
        <dbReference type="Proteomes" id="UP000004728"/>
    </source>
</evidence>
<dbReference type="Gene3D" id="3.40.50.1240">
    <property type="entry name" value="Phosphoglycerate mutase-like"/>
    <property type="match status" value="2"/>
</dbReference>
<name>F1Z9L7_9SPHN</name>
<proteinExistence type="predicted"/>
<reference evidence="2 3" key="1">
    <citation type="journal article" date="2012" name="J. Bacteriol.">
        <title>Draft Genome Sequence of Novosphingobium nitrogenifigens Y88T.</title>
        <authorList>
            <person name="Strabala T.J."/>
            <person name="Macdonald L."/>
            <person name="Liu V."/>
            <person name="Smit A.M."/>
        </authorList>
    </citation>
    <scope>NUCLEOTIDE SEQUENCE [LARGE SCALE GENOMIC DNA]</scope>
    <source>
        <strain evidence="2 3">DSM 19370</strain>
    </source>
</reference>
<gene>
    <name evidence="2" type="ORF">Y88_0783</name>
</gene>
<dbReference type="InterPro" id="IPR029033">
    <property type="entry name" value="His_PPase_superfam"/>
</dbReference>
<comment type="caution">
    <text evidence="2">The sequence shown here is derived from an EMBL/GenBank/DDBJ whole genome shotgun (WGS) entry which is preliminary data.</text>
</comment>
<dbReference type="InParanoid" id="F1Z9L7"/>
<feature type="chain" id="PRO_5003272740" evidence="1">
    <location>
        <begin position="24"/>
        <end position="410"/>
    </location>
</feature>
<dbReference type="Proteomes" id="UP000004728">
    <property type="component" value="Unassembled WGS sequence"/>
</dbReference>
<feature type="signal peptide" evidence="1">
    <location>
        <begin position="1"/>
        <end position="23"/>
    </location>
</feature>
<dbReference type="CDD" id="cd07061">
    <property type="entry name" value="HP_HAP_like"/>
    <property type="match status" value="1"/>
</dbReference>
<sequence>MRPSLLTLAVFATTLLLSGGAQAKAPNASLKVASLKVERTVLVMRHGVRPPTKAPAMPQGVAAQAWPDWPVAPGWLTPHGGLAVERLGTADALRFRAQGLLPRHGCPSAAAVRIVADSDQRTIETARHWTRALAPACALAIDHKPQDENDPRFDPLRSGLAKLDPAQAMAAVEAATGPDGMAALDRANRPLLTRLDAILCGPATSACGVSTNPSVLVSGKAGGRPKMSGALDQASTAAQVLLLEYGEGKPLSEVGWGRASAADIAALSAFHALEFRLLARPPVIAAASLAGLTPVIREGLSGSAKVTLIAGHDTNVANLAGLLDAHWHVPGFAADDPAPGGAIVLELLRDADGTRFVRAAYRAQTLDQIRTAAPLAKAWRTPLTIGRCTTRIAPDTCPLDDFLKLLENLS</sequence>
<keyword evidence="2" id="KW-0378">Hydrolase</keyword>
<dbReference type="InterPro" id="IPR000560">
    <property type="entry name" value="His_Pase_clade-2"/>
</dbReference>
<keyword evidence="1" id="KW-0732">Signal</keyword>
<keyword evidence="3" id="KW-1185">Reference proteome</keyword>
<dbReference type="eggNOG" id="ENOG502Z7K9">
    <property type="taxonomic scope" value="Bacteria"/>
</dbReference>
<dbReference type="SUPFAM" id="SSF53254">
    <property type="entry name" value="Phosphoglycerate mutase-like"/>
    <property type="match status" value="1"/>
</dbReference>
<dbReference type="HOGENOM" id="CLU_030561_3_0_5"/>